<feature type="compositionally biased region" description="Basic and acidic residues" evidence="1">
    <location>
        <begin position="57"/>
        <end position="68"/>
    </location>
</feature>
<evidence type="ECO:0000256" key="1">
    <source>
        <dbReference type="SAM" id="MobiDB-lite"/>
    </source>
</evidence>
<gene>
    <name evidence="2" type="ORF">K2173_012768</name>
</gene>
<sequence length="587" mass="67553">MKRDIFQVPQDPSARSPRDFHGDRSSKCGPVTHQNQACEPKMSEYAFFKKLQEDADSRFRSHSQDREKHQSKKLKTSCNSGGAQYRQLDVFSRKRKNLQKWVANTSFPDELCSKGCDIISALLSRLFPVTIMEKTGKGQIDGKTKVHTFPCSNNYSNESHQMPIRNMMEIEDKLPFDNDLCFCWLDIPSEPDISSSSPEIYHEAYKDSRMRALQLLRESKTHGFYAEDNSTFGFQIPEYEPDTCNDLKGTNRFHYFNKSFSGDELHLPLVDWEFNNIVDERKPSPTCRTTEFSMLPYQKQKQNSIIGEFRSPNNPLSSEEPHPLLLGWDFKNMMDDRNLSLSCENTELSMCPNSWGLHADDQQLENHSRFSVNGLCKPSLLCHRSPNLPSLCWHPSPSHDSHDLEEGILEIKEKVDTVLDDCSLPLHGDHNLVEYCHPYSTCDSRSIILSPQNHLWFMSKILDDEQCHTDRKVLFSSGINFNSVLKHSPVSNSLRDYYIANNHALVYPYTIDTSSTFPAEDKYENYPCGLGHGAVYHCSHEDMTKEHDWQLFASSLCIEKALAFSLDESYKEGSEREFSDNGEVKYF</sequence>
<organism evidence="2 3">
    <name type="scientific">Erythroxylum novogranatense</name>
    <dbReference type="NCBI Taxonomy" id="1862640"/>
    <lineage>
        <taxon>Eukaryota</taxon>
        <taxon>Viridiplantae</taxon>
        <taxon>Streptophyta</taxon>
        <taxon>Embryophyta</taxon>
        <taxon>Tracheophyta</taxon>
        <taxon>Spermatophyta</taxon>
        <taxon>Magnoliopsida</taxon>
        <taxon>eudicotyledons</taxon>
        <taxon>Gunneridae</taxon>
        <taxon>Pentapetalae</taxon>
        <taxon>rosids</taxon>
        <taxon>fabids</taxon>
        <taxon>Malpighiales</taxon>
        <taxon>Erythroxylaceae</taxon>
        <taxon>Erythroxylum</taxon>
    </lineage>
</organism>
<feature type="compositionally biased region" description="Basic and acidic residues" evidence="1">
    <location>
        <begin position="16"/>
        <end position="26"/>
    </location>
</feature>
<reference evidence="2 3" key="1">
    <citation type="submission" date="2021-09" db="EMBL/GenBank/DDBJ databases">
        <title>Genomic insights and catalytic innovation underlie evolution of tropane alkaloids biosynthesis.</title>
        <authorList>
            <person name="Wang Y.-J."/>
            <person name="Tian T."/>
            <person name="Huang J.-P."/>
            <person name="Huang S.-X."/>
        </authorList>
    </citation>
    <scope>NUCLEOTIDE SEQUENCE [LARGE SCALE GENOMIC DNA]</scope>
    <source>
        <strain evidence="2">KIB-2018</strain>
        <tissue evidence="2">Leaf</tissue>
    </source>
</reference>
<evidence type="ECO:0000313" key="3">
    <source>
        <dbReference type="Proteomes" id="UP001159364"/>
    </source>
</evidence>
<accession>A0AAV8U9W2</accession>
<name>A0AAV8U9W2_9ROSI</name>
<keyword evidence="3" id="KW-1185">Reference proteome</keyword>
<dbReference type="AlphaFoldDB" id="A0AAV8U9W2"/>
<comment type="caution">
    <text evidence="2">The sequence shown here is derived from an EMBL/GenBank/DDBJ whole genome shotgun (WGS) entry which is preliminary data.</text>
</comment>
<proteinExistence type="predicted"/>
<feature type="region of interest" description="Disordered" evidence="1">
    <location>
        <begin position="57"/>
        <end position="80"/>
    </location>
</feature>
<dbReference type="EMBL" id="JAIWQS010000008">
    <property type="protein sequence ID" value="KAJ8899234.1"/>
    <property type="molecule type" value="Genomic_DNA"/>
</dbReference>
<dbReference type="Proteomes" id="UP001159364">
    <property type="component" value="Linkage Group LG08"/>
</dbReference>
<protein>
    <submittedName>
        <fullName evidence="2">Uncharacterized protein</fullName>
    </submittedName>
</protein>
<evidence type="ECO:0000313" key="2">
    <source>
        <dbReference type="EMBL" id="KAJ8899234.1"/>
    </source>
</evidence>
<feature type="region of interest" description="Disordered" evidence="1">
    <location>
        <begin position="1"/>
        <end position="35"/>
    </location>
</feature>